<name>A0AAN6UR99_9PEZI</name>
<feature type="compositionally biased region" description="Low complexity" evidence="1">
    <location>
        <begin position="23"/>
        <end position="36"/>
    </location>
</feature>
<feature type="compositionally biased region" description="Polar residues" evidence="1">
    <location>
        <begin position="56"/>
        <end position="67"/>
    </location>
</feature>
<reference evidence="2" key="2">
    <citation type="submission" date="2023-05" db="EMBL/GenBank/DDBJ databases">
        <authorList>
            <consortium name="Lawrence Berkeley National Laboratory"/>
            <person name="Steindorff A."/>
            <person name="Hensen N."/>
            <person name="Bonometti L."/>
            <person name="Westerberg I."/>
            <person name="Brannstrom I.O."/>
            <person name="Guillou S."/>
            <person name="Cros-Aarteil S."/>
            <person name="Calhoun S."/>
            <person name="Haridas S."/>
            <person name="Kuo A."/>
            <person name="Mondo S."/>
            <person name="Pangilinan J."/>
            <person name="Riley R."/>
            <person name="Labutti K."/>
            <person name="Andreopoulos B."/>
            <person name="Lipzen A."/>
            <person name="Chen C."/>
            <person name="Yanf M."/>
            <person name="Daum C."/>
            <person name="Ng V."/>
            <person name="Clum A."/>
            <person name="Ohm R."/>
            <person name="Martin F."/>
            <person name="Silar P."/>
            <person name="Natvig D."/>
            <person name="Lalanne C."/>
            <person name="Gautier V."/>
            <person name="Ament-Velasquez S.L."/>
            <person name="Kruys A."/>
            <person name="Hutchinson M.I."/>
            <person name="Powell A.J."/>
            <person name="Barry K."/>
            <person name="Miller A.N."/>
            <person name="Grigoriev I.V."/>
            <person name="Debuchy R."/>
            <person name="Gladieux P."/>
            <person name="Thoren M.H."/>
            <person name="Johannesson H."/>
        </authorList>
    </citation>
    <scope>NUCLEOTIDE SEQUENCE</scope>
    <source>
        <strain evidence="2">CBS 123565</strain>
    </source>
</reference>
<gene>
    <name evidence="2" type="ORF">BT67DRAFT_112301</name>
</gene>
<accession>A0AAN6UR99</accession>
<evidence type="ECO:0000313" key="3">
    <source>
        <dbReference type="Proteomes" id="UP001304895"/>
    </source>
</evidence>
<feature type="region of interest" description="Disordered" evidence="1">
    <location>
        <begin position="1"/>
        <end position="41"/>
    </location>
</feature>
<proteinExistence type="predicted"/>
<sequence length="157" mass="16902">MQAAVCVPYHDDPNKGQSMERLAPAARHSASSSPSHVRNTRGRLYNPKIRVDGAKSTPSKGVTTSAPSGWPRTLYHHILHLCGVGQERDPASPPASELISATPFIGAPTRGKRPMHGRLVYASSRVTATSRAKAEIPGIRIGNCNRSHESGCESRCR</sequence>
<dbReference type="Proteomes" id="UP001304895">
    <property type="component" value="Unassembled WGS sequence"/>
</dbReference>
<dbReference type="AlphaFoldDB" id="A0AAN6UR99"/>
<reference evidence="2" key="1">
    <citation type="journal article" date="2023" name="Mol. Phylogenet. Evol.">
        <title>Genome-scale phylogeny and comparative genomics of the fungal order Sordariales.</title>
        <authorList>
            <person name="Hensen N."/>
            <person name="Bonometti L."/>
            <person name="Westerberg I."/>
            <person name="Brannstrom I.O."/>
            <person name="Guillou S."/>
            <person name="Cros-Aarteil S."/>
            <person name="Calhoun S."/>
            <person name="Haridas S."/>
            <person name="Kuo A."/>
            <person name="Mondo S."/>
            <person name="Pangilinan J."/>
            <person name="Riley R."/>
            <person name="LaButti K."/>
            <person name="Andreopoulos B."/>
            <person name="Lipzen A."/>
            <person name="Chen C."/>
            <person name="Yan M."/>
            <person name="Daum C."/>
            <person name="Ng V."/>
            <person name="Clum A."/>
            <person name="Steindorff A."/>
            <person name="Ohm R.A."/>
            <person name="Martin F."/>
            <person name="Silar P."/>
            <person name="Natvig D.O."/>
            <person name="Lalanne C."/>
            <person name="Gautier V."/>
            <person name="Ament-Velasquez S.L."/>
            <person name="Kruys A."/>
            <person name="Hutchinson M.I."/>
            <person name="Powell A.J."/>
            <person name="Barry K."/>
            <person name="Miller A.N."/>
            <person name="Grigoriev I.V."/>
            <person name="Debuchy R."/>
            <person name="Gladieux P."/>
            <person name="Hiltunen Thoren M."/>
            <person name="Johannesson H."/>
        </authorList>
    </citation>
    <scope>NUCLEOTIDE SEQUENCE</scope>
    <source>
        <strain evidence="2">CBS 123565</strain>
    </source>
</reference>
<organism evidence="2 3">
    <name type="scientific">Trichocladium antarcticum</name>
    <dbReference type="NCBI Taxonomy" id="1450529"/>
    <lineage>
        <taxon>Eukaryota</taxon>
        <taxon>Fungi</taxon>
        <taxon>Dikarya</taxon>
        <taxon>Ascomycota</taxon>
        <taxon>Pezizomycotina</taxon>
        <taxon>Sordariomycetes</taxon>
        <taxon>Sordariomycetidae</taxon>
        <taxon>Sordariales</taxon>
        <taxon>Chaetomiaceae</taxon>
        <taxon>Trichocladium</taxon>
    </lineage>
</organism>
<dbReference type="EMBL" id="MU853402">
    <property type="protein sequence ID" value="KAK4137509.1"/>
    <property type="molecule type" value="Genomic_DNA"/>
</dbReference>
<protein>
    <submittedName>
        <fullName evidence="2">Uncharacterized protein</fullName>
    </submittedName>
</protein>
<feature type="region of interest" description="Disordered" evidence="1">
    <location>
        <begin position="50"/>
        <end position="69"/>
    </location>
</feature>
<keyword evidence="3" id="KW-1185">Reference proteome</keyword>
<evidence type="ECO:0000313" key="2">
    <source>
        <dbReference type="EMBL" id="KAK4137509.1"/>
    </source>
</evidence>
<evidence type="ECO:0000256" key="1">
    <source>
        <dbReference type="SAM" id="MobiDB-lite"/>
    </source>
</evidence>
<comment type="caution">
    <text evidence="2">The sequence shown here is derived from an EMBL/GenBank/DDBJ whole genome shotgun (WGS) entry which is preliminary data.</text>
</comment>